<evidence type="ECO:0000313" key="2">
    <source>
        <dbReference type="Proteomes" id="UP000094053"/>
    </source>
</evidence>
<dbReference type="EMBL" id="MIHA01000021">
    <property type="protein sequence ID" value="ODQ87513.1"/>
    <property type="molecule type" value="Genomic_DNA"/>
</dbReference>
<proteinExistence type="predicted"/>
<comment type="caution">
    <text evidence="1">The sequence shown here is derived from an EMBL/GenBank/DDBJ whole genome shotgun (WGS) entry which is preliminary data.</text>
</comment>
<dbReference type="Proteomes" id="UP000094053">
    <property type="component" value="Unassembled WGS sequence"/>
</dbReference>
<evidence type="ECO:0000313" key="1">
    <source>
        <dbReference type="EMBL" id="ODQ87513.1"/>
    </source>
</evidence>
<dbReference type="AlphaFoldDB" id="A0A1E3RC96"/>
<dbReference type="STRING" id="1776.BHQ18_23165"/>
<reference evidence="2" key="1">
    <citation type="submission" date="2016-09" db="EMBL/GenBank/DDBJ databases">
        <authorList>
            <person name="Greninger A.L."/>
            <person name="Jerome K.R."/>
            <person name="Mcnair B."/>
            <person name="Wallis C."/>
            <person name="Fang F."/>
        </authorList>
    </citation>
    <scope>NUCLEOTIDE SEQUENCE [LARGE SCALE GENOMIC DNA]</scope>
    <source>
        <strain evidence="2">M6</strain>
    </source>
</reference>
<dbReference type="OrthoDB" id="4510023at2"/>
<keyword evidence="2" id="KW-1185">Reference proteome</keyword>
<dbReference type="RefSeq" id="WP_069416000.1">
    <property type="nucleotide sequence ID" value="NZ_JACKUL010000033.1"/>
</dbReference>
<protein>
    <submittedName>
        <fullName evidence="1">Uncharacterized protein</fullName>
    </submittedName>
</protein>
<sequence length="346" mass="36279">MRAARSLDVAVRFLPANLRAEATTALLACRILNTYSNHRVVGYLNGDTDALPQPAVGPVLTERLRDVRVLLSELPFEGQERVGRLLVDVGRAHGVGALGPAVLYVCELVTEGVCAEADLGELAGCVGAAVELADDWEVGELVLHGGDRTQAVLQRMLVSALGSFALLARLGPCIRSRGARAAIAYIAITTTESLCAAFGAPAPYPRPARRAAAVVAAVSTGRWTAMLKRLRCSVDAAIHHLLDASPDHRVAAVAGAADLPATGDPCSMPPAVGPLMVGTAFALTEVLPAGPLTGELPQSHVRRMMIADHLTFCALERLHPRDADAMSTLATELQLIALAAHCPRGV</sequence>
<gene>
    <name evidence="1" type="ORF">BHQ18_23165</name>
</gene>
<organism evidence="1 2">
    <name type="scientific">Mycolicibacterium flavescens</name>
    <name type="common">Mycobacterium flavescens</name>
    <dbReference type="NCBI Taxonomy" id="1776"/>
    <lineage>
        <taxon>Bacteria</taxon>
        <taxon>Bacillati</taxon>
        <taxon>Actinomycetota</taxon>
        <taxon>Actinomycetes</taxon>
        <taxon>Mycobacteriales</taxon>
        <taxon>Mycobacteriaceae</taxon>
        <taxon>Mycolicibacterium</taxon>
    </lineage>
</organism>
<accession>A0A1E3RC96</accession>
<name>A0A1E3RC96_MYCFV</name>